<organism evidence="2 3">
    <name type="scientific">Aeromicrobium endophyticum</name>
    <dbReference type="NCBI Taxonomy" id="2292704"/>
    <lineage>
        <taxon>Bacteria</taxon>
        <taxon>Bacillati</taxon>
        <taxon>Actinomycetota</taxon>
        <taxon>Actinomycetes</taxon>
        <taxon>Propionibacteriales</taxon>
        <taxon>Nocardioidaceae</taxon>
        <taxon>Aeromicrobium</taxon>
    </lineage>
</organism>
<keyword evidence="3" id="KW-1185">Reference proteome</keyword>
<evidence type="ECO:0000313" key="3">
    <source>
        <dbReference type="Proteomes" id="UP000265581"/>
    </source>
</evidence>
<dbReference type="SUPFAM" id="SSF46785">
    <property type="entry name" value="Winged helix' DNA-binding domain"/>
    <property type="match status" value="1"/>
</dbReference>
<dbReference type="InterPro" id="IPR005471">
    <property type="entry name" value="Tscrpt_reg_IclR_N"/>
</dbReference>
<sequence length="87" mass="9534">MAKERSSPERAAEVLAYLRHISVGDEVTASIRSIAVALHIGRSTAMRALHTLIEDGHLQVARRGTGFLYDTRFKFVAERAGGRHSCG</sequence>
<protein>
    <recommendedName>
        <fullName evidence="1">HTH iclR-type domain-containing protein</fullName>
    </recommendedName>
</protein>
<dbReference type="RefSeq" id="WP_119703779.1">
    <property type="nucleotide sequence ID" value="NZ_JBHSOI010000001.1"/>
</dbReference>
<gene>
    <name evidence="2" type="ORF">DX116_09095</name>
</gene>
<evidence type="ECO:0000259" key="1">
    <source>
        <dbReference type="Pfam" id="PF09339"/>
    </source>
</evidence>
<dbReference type="Pfam" id="PF09339">
    <property type="entry name" value="HTH_IclR"/>
    <property type="match status" value="1"/>
</dbReference>
<reference evidence="2 3" key="1">
    <citation type="submission" date="2018-08" db="EMBL/GenBank/DDBJ databases">
        <title>Aeromicrobium sp. M2KJ-4, whole genome shotgun sequence.</title>
        <authorList>
            <person name="Tuo L."/>
        </authorList>
    </citation>
    <scope>NUCLEOTIDE SEQUENCE [LARGE SCALE GENOMIC DNA]</scope>
    <source>
        <strain evidence="2 3">M2KJ-4</strain>
    </source>
</reference>
<proteinExistence type="predicted"/>
<dbReference type="InterPro" id="IPR036388">
    <property type="entry name" value="WH-like_DNA-bd_sf"/>
</dbReference>
<comment type="caution">
    <text evidence="2">The sequence shown here is derived from an EMBL/GenBank/DDBJ whole genome shotgun (WGS) entry which is preliminary data.</text>
</comment>
<dbReference type="Gene3D" id="1.10.10.10">
    <property type="entry name" value="Winged helix-like DNA-binding domain superfamily/Winged helix DNA-binding domain"/>
    <property type="match status" value="1"/>
</dbReference>
<accession>A0A371PCK3</accession>
<dbReference type="Proteomes" id="UP000265581">
    <property type="component" value="Unassembled WGS sequence"/>
</dbReference>
<evidence type="ECO:0000313" key="2">
    <source>
        <dbReference type="EMBL" id="REK73669.1"/>
    </source>
</evidence>
<dbReference type="AlphaFoldDB" id="A0A371PCK3"/>
<name>A0A371PCK3_9ACTN</name>
<feature type="domain" description="HTH iclR-type" evidence="1">
    <location>
        <begin position="8"/>
        <end position="59"/>
    </location>
</feature>
<dbReference type="EMBL" id="QUBR01000001">
    <property type="protein sequence ID" value="REK73669.1"/>
    <property type="molecule type" value="Genomic_DNA"/>
</dbReference>
<dbReference type="InterPro" id="IPR036390">
    <property type="entry name" value="WH_DNA-bd_sf"/>
</dbReference>
<dbReference type="GO" id="GO:0003677">
    <property type="term" value="F:DNA binding"/>
    <property type="evidence" value="ECO:0007669"/>
    <property type="project" value="InterPro"/>
</dbReference>
<dbReference type="GO" id="GO:0006355">
    <property type="term" value="P:regulation of DNA-templated transcription"/>
    <property type="evidence" value="ECO:0007669"/>
    <property type="project" value="InterPro"/>
</dbReference>